<evidence type="ECO:0000313" key="4">
    <source>
        <dbReference type="EMBL" id="SDX60227.1"/>
    </source>
</evidence>
<evidence type="ECO:0000313" key="6">
    <source>
        <dbReference type="Proteomes" id="UP000634647"/>
    </source>
</evidence>
<dbReference type="RefSeq" id="WP_035838276.1">
    <property type="nucleotide sequence ID" value="NZ_BNAB01000020.1"/>
</dbReference>
<dbReference type="Pfam" id="PF03061">
    <property type="entry name" value="4HBT"/>
    <property type="match status" value="1"/>
</dbReference>
<dbReference type="NCBIfam" id="TIGR00369">
    <property type="entry name" value="unchar_dom_1"/>
    <property type="match status" value="1"/>
</dbReference>
<keyword evidence="5" id="KW-1185">Reference proteome</keyword>
<evidence type="ECO:0000313" key="3">
    <source>
        <dbReference type="EMBL" id="GHE04958.1"/>
    </source>
</evidence>
<accession>A0AAN4UUZ4</accession>
<dbReference type="EMBL" id="BNAB01000020">
    <property type="protein sequence ID" value="GHE04958.1"/>
    <property type="molecule type" value="Genomic_DNA"/>
</dbReference>
<proteinExistence type="predicted"/>
<name>A0AAN4UUZ4_9RHOB</name>
<dbReference type="InterPro" id="IPR029069">
    <property type="entry name" value="HotDog_dom_sf"/>
</dbReference>
<comment type="caution">
    <text evidence="3">The sequence shown here is derived from an EMBL/GenBank/DDBJ whole genome shotgun (WGS) entry which is preliminary data.</text>
</comment>
<evidence type="ECO:0000256" key="1">
    <source>
        <dbReference type="ARBA" id="ARBA00022801"/>
    </source>
</evidence>
<dbReference type="EMBL" id="FNOB01000021">
    <property type="protein sequence ID" value="SDX60227.1"/>
    <property type="molecule type" value="Genomic_DNA"/>
</dbReference>
<reference evidence="4 5" key="2">
    <citation type="submission" date="2016-10" db="EMBL/GenBank/DDBJ databases">
        <authorList>
            <person name="Varghese N."/>
            <person name="Submissions S."/>
        </authorList>
    </citation>
    <scope>NUCLEOTIDE SEQUENCE [LARGE SCALE GENOMIC DNA]</scope>
    <source>
        <strain evidence="4 5">DSM 24802</strain>
    </source>
</reference>
<dbReference type="InterPro" id="IPR006683">
    <property type="entry name" value="Thioestr_dom"/>
</dbReference>
<feature type="domain" description="Thioesterase" evidence="2">
    <location>
        <begin position="47"/>
        <end position="126"/>
    </location>
</feature>
<organism evidence="3 6">
    <name type="scientific">Allgaiera indica</name>
    <dbReference type="NCBI Taxonomy" id="765699"/>
    <lineage>
        <taxon>Bacteria</taxon>
        <taxon>Pseudomonadati</taxon>
        <taxon>Pseudomonadota</taxon>
        <taxon>Alphaproteobacteria</taxon>
        <taxon>Rhodobacterales</taxon>
        <taxon>Paracoccaceae</taxon>
        <taxon>Allgaiera</taxon>
    </lineage>
</organism>
<evidence type="ECO:0000313" key="5">
    <source>
        <dbReference type="Proteomes" id="UP000199541"/>
    </source>
</evidence>
<protein>
    <submittedName>
        <fullName evidence="4">Uncharacterized domain 1-containing protein</fullName>
    </submittedName>
</protein>
<sequence>MTLPDIDPALIEDPYPLQRHLGFRITGWRADWARFEIALEPFLMNRYGIPHGGIYATMLDTVMGYAGCYTGDPAARRLAMTLTLTTSFLARPEGELLIAEGTRIGGGRSTFFAEAEVRDQGGMICAKGSGAFRYRKTS</sequence>
<dbReference type="CDD" id="cd03443">
    <property type="entry name" value="PaaI_thioesterase"/>
    <property type="match status" value="1"/>
</dbReference>
<dbReference type="Proteomes" id="UP000199541">
    <property type="component" value="Unassembled WGS sequence"/>
</dbReference>
<dbReference type="AlphaFoldDB" id="A0AAN4UUZ4"/>
<keyword evidence="1" id="KW-0378">Hydrolase</keyword>
<dbReference type="InterPro" id="IPR003736">
    <property type="entry name" value="PAAI_dom"/>
</dbReference>
<gene>
    <name evidence="3" type="ORF">GCM10008024_34100</name>
    <name evidence="4" type="ORF">SAMN05444006_12130</name>
</gene>
<dbReference type="Gene3D" id="3.10.129.10">
    <property type="entry name" value="Hotdog Thioesterase"/>
    <property type="match status" value="1"/>
</dbReference>
<evidence type="ECO:0000259" key="2">
    <source>
        <dbReference type="Pfam" id="PF03061"/>
    </source>
</evidence>
<dbReference type="SUPFAM" id="SSF54637">
    <property type="entry name" value="Thioesterase/thiol ester dehydrase-isomerase"/>
    <property type="match status" value="1"/>
</dbReference>
<reference evidence="3" key="1">
    <citation type="journal article" date="2014" name="Int. J. Syst. Evol. Microbiol.">
        <title>Complete genome sequence of Corynebacterium casei LMG S-19264T (=DSM 44701T), isolated from a smear-ripened cheese.</title>
        <authorList>
            <consortium name="US DOE Joint Genome Institute (JGI-PGF)"/>
            <person name="Walter F."/>
            <person name="Albersmeier A."/>
            <person name="Kalinowski J."/>
            <person name="Ruckert C."/>
        </authorList>
    </citation>
    <scope>NUCLEOTIDE SEQUENCE</scope>
    <source>
        <strain evidence="3">CGMCC 1.10859</strain>
    </source>
</reference>
<dbReference type="GO" id="GO:0016289">
    <property type="term" value="F:acyl-CoA hydrolase activity"/>
    <property type="evidence" value="ECO:0007669"/>
    <property type="project" value="UniProtKB-ARBA"/>
</dbReference>
<dbReference type="Proteomes" id="UP000634647">
    <property type="component" value="Unassembled WGS sequence"/>
</dbReference>
<reference evidence="3" key="3">
    <citation type="submission" date="2023-06" db="EMBL/GenBank/DDBJ databases">
        <authorList>
            <person name="Sun Q."/>
            <person name="Zhou Y."/>
        </authorList>
    </citation>
    <scope>NUCLEOTIDE SEQUENCE</scope>
    <source>
        <strain evidence="3">CGMCC 1.10859</strain>
    </source>
</reference>